<keyword evidence="4" id="KW-1185">Reference proteome</keyword>
<dbReference type="GO" id="GO:0015969">
    <property type="term" value="P:guanosine tetraphosphate metabolic process"/>
    <property type="evidence" value="ECO:0007669"/>
    <property type="project" value="InterPro"/>
</dbReference>
<name>A0A7Y7IDQ1_9MICC</name>
<dbReference type="EMBL" id="JAAMFM010000001">
    <property type="protein sequence ID" value="NVM93403.1"/>
    <property type="molecule type" value="Genomic_DNA"/>
</dbReference>
<dbReference type="Pfam" id="PF04607">
    <property type="entry name" value="RelA_SpoT"/>
    <property type="match status" value="1"/>
</dbReference>
<dbReference type="Gene3D" id="3.30.460.10">
    <property type="entry name" value="Beta Polymerase, domain 2"/>
    <property type="match status" value="1"/>
</dbReference>
<organism evidence="3 4">
    <name type="scientific">Arthrobacter wenxiniae</name>
    <dbReference type="NCBI Taxonomy" id="2713570"/>
    <lineage>
        <taxon>Bacteria</taxon>
        <taxon>Bacillati</taxon>
        <taxon>Actinomycetota</taxon>
        <taxon>Actinomycetes</taxon>
        <taxon>Micrococcales</taxon>
        <taxon>Micrococcaceae</taxon>
        <taxon>Arthrobacter</taxon>
    </lineage>
</organism>
<dbReference type="InterPro" id="IPR007685">
    <property type="entry name" value="RelA_SpoT"/>
</dbReference>
<dbReference type="RefSeq" id="WP_176633143.1">
    <property type="nucleotide sequence ID" value="NZ_JAAMFM010000001.1"/>
</dbReference>
<evidence type="ECO:0000313" key="3">
    <source>
        <dbReference type="EMBL" id="NVM93403.1"/>
    </source>
</evidence>
<feature type="compositionally biased region" description="Basic and acidic residues" evidence="1">
    <location>
        <begin position="57"/>
        <end position="68"/>
    </location>
</feature>
<proteinExistence type="predicted"/>
<feature type="region of interest" description="Disordered" evidence="1">
    <location>
        <begin position="53"/>
        <end position="75"/>
    </location>
</feature>
<sequence>MRQSVGEFSPEVLDFAGRICEFEAAAEAIRKCIVARLRDDGLNHHDVRCRVKSPKSVQEKLDRRDHAGHPRYPGGPEDLDDLIGVRVILFVETDIKAVAIALTSQFICHDDEDKTAVIRKNGGIGYSGRHLTLEVPVDNPPLGCEAYRGQRFEVQLRTVLQHAWAEFEHDIRFKGTHVDNAEISRAFTMASTLIELADQQFVNISDILKRLQSETDATESRDLDANSIQLLLDRVFPAYPHSKAGQYQWLVDVLAANGFSTVAAVEQWFADIDQQAMVPSMGYRFLPGQVRVVDDLLLKTFGEPYIEATRNVGNDFNREGKLRFRLRRFRAFHS</sequence>
<dbReference type="PANTHER" id="PTHR41773:SF1">
    <property type="entry name" value="RELA_SPOT DOMAIN-CONTAINING PROTEIN"/>
    <property type="match status" value="1"/>
</dbReference>
<dbReference type="CDD" id="cd05399">
    <property type="entry name" value="NT_Rel-Spo_like"/>
    <property type="match status" value="1"/>
</dbReference>
<dbReference type="AlphaFoldDB" id="A0A7Y7IDQ1"/>
<accession>A0A7Y7IDQ1</accession>
<dbReference type="SMART" id="SM00954">
    <property type="entry name" value="RelA_SpoT"/>
    <property type="match status" value="1"/>
</dbReference>
<evidence type="ECO:0000313" key="4">
    <source>
        <dbReference type="Proteomes" id="UP000543556"/>
    </source>
</evidence>
<keyword evidence="3" id="KW-0418">Kinase</keyword>
<evidence type="ECO:0000256" key="1">
    <source>
        <dbReference type="SAM" id="MobiDB-lite"/>
    </source>
</evidence>
<dbReference type="Proteomes" id="UP000543556">
    <property type="component" value="Unassembled WGS sequence"/>
</dbReference>
<keyword evidence="3" id="KW-0808">Transferase</keyword>
<feature type="domain" description="RelA/SpoT" evidence="2">
    <location>
        <begin position="49"/>
        <end position="179"/>
    </location>
</feature>
<dbReference type="PANTHER" id="PTHR41773">
    <property type="entry name" value="GTP PYROPHOSPHATASE-RELATED"/>
    <property type="match status" value="1"/>
</dbReference>
<dbReference type="SUPFAM" id="SSF81301">
    <property type="entry name" value="Nucleotidyltransferase"/>
    <property type="match status" value="1"/>
</dbReference>
<dbReference type="InterPro" id="IPR043519">
    <property type="entry name" value="NT_sf"/>
</dbReference>
<comment type="caution">
    <text evidence="3">The sequence shown here is derived from an EMBL/GenBank/DDBJ whole genome shotgun (WGS) entry which is preliminary data.</text>
</comment>
<evidence type="ECO:0000259" key="2">
    <source>
        <dbReference type="SMART" id="SM00954"/>
    </source>
</evidence>
<dbReference type="GO" id="GO:0016301">
    <property type="term" value="F:kinase activity"/>
    <property type="evidence" value="ECO:0007669"/>
    <property type="project" value="UniProtKB-KW"/>
</dbReference>
<gene>
    <name evidence="3" type="ORF">G6034_00510</name>
</gene>
<reference evidence="3 4" key="1">
    <citation type="submission" date="2020-02" db="EMBL/GenBank/DDBJ databases">
        <title>Genome sequence of strain AETb3-4.</title>
        <authorList>
            <person name="Gao J."/>
            <person name="Zhang X."/>
        </authorList>
    </citation>
    <scope>NUCLEOTIDE SEQUENCE [LARGE SCALE GENOMIC DNA]</scope>
    <source>
        <strain evidence="3 4">AETb3-4</strain>
    </source>
</reference>
<protein>
    <submittedName>
        <fullName evidence="3">GTP pyrophosphokinase family protein</fullName>
    </submittedName>
</protein>
<dbReference type="Gene3D" id="1.10.287.860">
    <property type="entry name" value="Nucleotidyltransferase"/>
    <property type="match status" value="1"/>
</dbReference>